<keyword evidence="3" id="KW-1185">Reference proteome</keyword>
<dbReference type="AlphaFoldDB" id="A0A1J7I3N4"/>
<feature type="compositionally biased region" description="Polar residues" evidence="1">
    <location>
        <begin position="130"/>
        <end position="141"/>
    </location>
</feature>
<evidence type="ECO:0000313" key="2">
    <source>
        <dbReference type="EMBL" id="OIW22239.1"/>
    </source>
</evidence>
<gene>
    <name evidence="2" type="ORF">CONLIGDRAFT_687736</name>
</gene>
<organism evidence="2 3">
    <name type="scientific">Coniochaeta ligniaria NRRL 30616</name>
    <dbReference type="NCBI Taxonomy" id="1408157"/>
    <lineage>
        <taxon>Eukaryota</taxon>
        <taxon>Fungi</taxon>
        <taxon>Dikarya</taxon>
        <taxon>Ascomycota</taxon>
        <taxon>Pezizomycotina</taxon>
        <taxon>Sordariomycetes</taxon>
        <taxon>Sordariomycetidae</taxon>
        <taxon>Coniochaetales</taxon>
        <taxon>Coniochaetaceae</taxon>
        <taxon>Coniochaeta</taxon>
    </lineage>
</organism>
<protein>
    <submittedName>
        <fullName evidence="2">Uncharacterized protein</fullName>
    </submittedName>
</protein>
<dbReference type="InParanoid" id="A0A1J7I3N4"/>
<proteinExistence type="predicted"/>
<name>A0A1J7I3N4_9PEZI</name>
<feature type="compositionally biased region" description="Polar residues" evidence="1">
    <location>
        <begin position="149"/>
        <end position="158"/>
    </location>
</feature>
<sequence>MAVNPAVAGMPDSRQVTNTPVTGNITTGKITTDKITTDKITTDKITTAKHTTDKHTTDKSTADKNITNNRTLMDPRMVSATTQTAIQSFLTQLTNTVPPTEQITVATLWPVIATRINMVGPTDVSRRIDTPSSQLPPTWQTPAPAHARQSPSPSNPNTTITSVAEAMERLLDLEEYYFGPRHRKPATTCTI</sequence>
<evidence type="ECO:0000313" key="3">
    <source>
        <dbReference type="Proteomes" id="UP000182658"/>
    </source>
</evidence>
<evidence type="ECO:0000256" key="1">
    <source>
        <dbReference type="SAM" id="MobiDB-lite"/>
    </source>
</evidence>
<dbReference type="Proteomes" id="UP000182658">
    <property type="component" value="Unassembled WGS sequence"/>
</dbReference>
<dbReference type="EMBL" id="KV875130">
    <property type="protein sequence ID" value="OIW22239.1"/>
    <property type="molecule type" value="Genomic_DNA"/>
</dbReference>
<accession>A0A1J7I3N4</accession>
<reference evidence="2 3" key="1">
    <citation type="submission" date="2016-10" db="EMBL/GenBank/DDBJ databases">
        <title>Draft genome sequence of Coniochaeta ligniaria NRRL30616, a lignocellulolytic fungus for bioabatement of inhibitors in plant biomass hydrolysates.</title>
        <authorList>
            <consortium name="DOE Joint Genome Institute"/>
            <person name="Jimenez D.J."/>
            <person name="Hector R.E."/>
            <person name="Riley R."/>
            <person name="Sun H."/>
            <person name="Grigoriev I.V."/>
            <person name="Van Elsas J.D."/>
            <person name="Nichols N.N."/>
        </authorList>
    </citation>
    <scope>NUCLEOTIDE SEQUENCE [LARGE SCALE GENOMIC DNA]</scope>
    <source>
        <strain evidence="2 3">NRRL 30616</strain>
    </source>
</reference>
<feature type="region of interest" description="Disordered" evidence="1">
    <location>
        <begin position="1"/>
        <end position="22"/>
    </location>
</feature>
<feature type="region of interest" description="Disordered" evidence="1">
    <location>
        <begin position="126"/>
        <end position="158"/>
    </location>
</feature>